<keyword evidence="2" id="KW-1185">Reference proteome</keyword>
<dbReference type="WBParaSite" id="PSAMB.scaffold6527size9307.g28703.t1">
    <property type="protein sequence ID" value="PSAMB.scaffold6527size9307.g28703.t1"/>
    <property type="gene ID" value="PSAMB.scaffold6527size9307.g28703"/>
</dbReference>
<evidence type="ECO:0000313" key="2">
    <source>
        <dbReference type="Proteomes" id="UP000887566"/>
    </source>
</evidence>
<protein>
    <submittedName>
        <fullName evidence="3">Uncharacterized protein</fullName>
    </submittedName>
</protein>
<evidence type="ECO:0000313" key="3">
    <source>
        <dbReference type="WBParaSite" id="PSAMB.scaffold6527size9307.g28703.t1"/>
    </source>
</evidence>
<evidence type="ECO:0000256" key="1">
    <source>
        <dbReference type="SAM" id="MobiDB-lite"/>
    </source>
</evidence>
<dbReference type="AlphaFoldDB" id="A0A914X665"/>
<accession>A0A914X665</accession>
<feature type="region of interest" description="Disordered" evidence="1">
    <location>
        <begin position="121"/>
        <end position="150"/>
    </location>
</feature>
<sequence>MANKGGSSKKDLKMNDEEKMIMAITYAGKWKILESKFKTASKCEANQRELAFKKLAERVTAVGCGNRKLKCGDGRRPPTVDGNVSPNGSDSKHGILGGIDSDDPATFAPVHAEELLIAEDREQLDDSVEEDPGVAPRGPPKKKRRVRTNY</sequence>
<dbReference type="Proteomes" id="UP000887566">
    <property type="component" value="Unplaced"/>
</dbReference>
<feature type="compositionally biased region" description="Basic residues" evidence="1">
    <location>
        <begin position="139"/>
        <end position="150"/>
    </location>
</feature>
<proteinExistence type="predicted"/>
<reference evidence="3" key="1">
    <citation type="submission" date="2022-11" db="UniProtKB">
        <authorList>
            <consortium name="WormBaseParasite"/>
        </authorList>
    </citation>
    <scope>IDENTIFICATION</scope>
</reference>
<feature type="region of interest" description="Disordered" evidence="1">
    <location>
        <begin position="66"/>
        <end position="103"/>
    </location>
</feature>
<organism evidence="2 3">
    <name type="scientific">Plectus sambesii</name>
    <dbReference type="NCBI Taxonomy" id="2011161"/>
    <lineage>
        <taxon>Eukaryota</taxon>
        <taxon>Metazoa</taxon>
        <taxon>Ecdysozoa</taxon>
        <taxon>Nematoda</taxon>
        <taxon>Chromadorea</taxon>
        <taxon>Plectida</taxon>
        <taxon>Plectina</taxon>
        <taxon>Plectoidea</taxon>
        <taxon>Plectidae</taxon>
        <taxon>Plectus</taxon>
    </lineage>
</organism>
<name>A0A914X665_9BILA</name>
<feature type="compositionally biased region" description="Acidic residues" evidence="1">
    <location>
        <begin position="122"/>
        <end position="132"/>
    </location>
</feature>